<feature type="chain" id="PRO_5004170715" evidence="2">
    <location>
        <begin position="21"/>
        <end position="192"/>
    </location>
</feature>
<keyword evidence="1" id="KW-1133">Transmembrane helix</keyword>
<proteinExistence type="predicted"/>
<dbReference type="HOGENOM" id="CLU_1414892_0_0_1"/>
<evidence type="ECO:0000313" key="4">
    <source>
        <dbReference type="Proteomes" id="UP000007963"/>
    </source>
</evidence>
<organism evidence="3 4">
    <name type="scientific">Aspergillus terreus (strain NIH 2624 / FGSC A1156)</name>
    <dbReference type="NCBI Taxonomy" id="341663"/>
    <lineage>
        <taxon>Eukaryota</taxon>
        <taxon>Fungi</taxon>
        <taxon>Dikarya</taxon>
        <taxon>Ascomycota</taxon>
        <taxon>Pezizomycotina</taxon>
        <taxon>Eurotiomycetes</taxon>
        <taxon>Eurotiomycetidae</taxon>
        <taxon>Eurotiales</taxon>
        <taxon>Aspergillaceae</taxon>
        <taxon>Aspergillus</taxon>
        <taxon>Aspergillus subgen. Circumdati</taxon>
    </lineage>
</organism>
<dbReference type="GeneID" id="4355319"/>
<feature type="transmembrane region" description="Helical" evidence="1">
    <location>
        <begin position="118"/>
        <end position="139"/>
    </location>
</feature>
<protein>
    <submittedName>
        <fullName evidence="3">Uncharacterized protein</fullName>
    </submittedName>
</protein>
<feature type="signal peptide" evidence="2">
    <location>
        <begin position="1"/>
        <end position="20"/>
    </location>
</feature>
<evidence type="ECO:0000256" key="2">
    <source>
        <dbReference type="SAM" id="SignalP"/>
    </source>
</evidence>
<dbReference type="RefSeq" id="XP_001210651.1">
    <property type="nucleotide sequence ID" value="XM_001210651.1"/>
</dbReference>
<accession>Q0D0G9</accession>
<evidence type="ECO:0000256" key="1">
    <source>
        <dbReference type="SAM" id="Phobius"/>
    </source>
</evidence>
<reference evidence="4" key="1">
    <citation type="submission" date="2005-09" db="EMBL/GenBank/DDBJ databases">
        <title>Annotation of the Aspergillus terreus NIH2624 genome.</title>
        <authorList>
            <person name="Birren B.W."/>
            <person name="Lander E.S."/>
            <person name="Galagan J.E."/>
            <person name="Nusbaum C."/>
            <person name="Devon K."/>
            <person name="Henn M."/>
            <person name="Ma L.-J."/>
            <person name="Jaffe D.B."/>
            <person name="Butler J."/>
            <person name="Alvarez P."/>
            <person name="Gnerre S."/>
            <person name="Grabherr M."/>
            <person name="Kleber M."/>
            <person name="Mauceli E.W."/>
            <person name="Brockman W."/>
            <person name="Rounsley S."/>
            <person name="Young S.K."/>
            <person name="LaButti K."/>
            <person name="Pushparaj V."/>
            <person name="DeCaprio D."/>
            <person name="Crawford M."/>
            <person name="Koehrsen M."/>
            <person name="Engels R."/>
            <person name="Montgomery P."/>
            <person name="Pearson M."/>
            <person name="Howarth C."/>
            <person name="Larson L."/>
            <person name="Luoma S."/>
            <person name="White J."/>
            <person name="Alvarado L."/>
            <person name="Kodira C.D."/>
            <person name="Zeng Q."/>
            <person name="Oleary S."/>
            <person name="Yandava C."/>
            <person name="Denning D.W."/>
            <person name="Nierman W.C."/>
            <person name="Milne T."/>
            <person name="Madden K."/>
        </authorList>
    </citation>
    <scope>NUCLEOTIDE SEQUENCE [LARGE SCALE GENOMIC DNA]</scope>
    <source>
        <strain evidence="4">NIH 2624 / FGSC A1156</strain>
    </source>
</reference>
<name>Q0D0G9_ASPTN</name>
<dbReference type="VEuPathDB" id="FungiDB:ATEG_00565"/>
<keyword evidence="1" id="KW-0472">Membrane</keyword>
<keyword evidence="2" id="KW-0732">Signal</keyword>
<evidence type="ECO:0000313" key="3">
    <source>
        <dbReference type="EMBL" id="EAU39211.1"/>
    </source>
</evidence>
<dbReference type="AlphaFoldDB" id="Q0D0G9"/>
<dbReference type="OrthoDB" id="4506303at2759"/>
<dbReference type="Proteomes" id="UP000007963">
    <property type="component" value="Unassembled WGS sequence"/>
</dbReference>
<dbReference type="EMBL" id="CH476594">
    <property type="protein sequence ID" value="EAU39211.1"/>
    <property type="molecule type" value="Genomic_DNA"/>
</dbReference>
<sequence length="192" mass="21234">MLSPLHFCALAFLCILPAIAVPVPSAYYASLGEVRTHQNILRNAPRSISTLQSTTHRVPSQPACNNIPSRLLQKPHSLFINAKTIDCAPRTGPVHTLGHGKSPSAFPMLRSLSRVERVLAPVIILFAMVWLAALAVGTVEGVSRAWKRWYYTGECEVVEDVLEEVVISLGQVEDDWEDQEFMCVDATEKDSH</sequence>
<gene>
    <name evidence="3" type="ORF">ATEG_00565</name>
</gene>
<keyword evidence="1" id="KW-0812">Transmembrane</keyword>